<comment type="caution">
    <text evidence="1">The sequence shown here is derived from an EMBL/GenBank/DDBJ whole genome shotgun (WGS) entry which is preliminary data.</text>
</comment>
<proteinExistence type="predicted"/>
<gene>
    <name evidence="1" type="ORF">V6N12_004756</name>
</gene>
<organism evidence="1 2">
    <name type="scientific">Hibiscus sabdariffa</name>
    <name type="common">roselle</name>
    <dbReference type="NCBI Taxonomy" id="183260"/>
    <lineage>
        <taxon>Eukaryota</taxon>
        <taxon>Viridiplantae</taxon>
        <taxon>Streptophyta</taxon>
        <taxon>Embryophyta</taxon>
        <taxon>Tracheophyta</taxon>
        <taxon>Spermatophyta</taxon>
        <taxon>Magnoliopsida</taxon>
        <taxon>eudicotyledons</taxon>
        <taxon>Gunneridae</taxon>
        <taxon>Pentapetalae</taxon>
        <taxon>rosids</taxon>
        <taxon>malvids</taxon>
        <taxon>Malvales</taxon>
        <taxon>Malvaceae</taxon>
        <taxon>Malvoideae</taxon>
        <taxon>Hibiscus</taxon>
    </lineage>
</organism>
<dbReference type="Proteomes" id="UP001472677">
    <property type="component" value="Unassembled WGS sequence"/>
</dbReference>
<accession>A0ABR2CMG2</accession>
<protein>
    <submittedName>
        <fullName evidence="1">Uncharacterized protein</fullName>
    </submittedName>
</protein>
<sequence>MNMAEFVAEKGHVKPANYLDSHDKIFIVVKYFNAYKRLRKDWTIVTRNVIRYETVNGNGNVERYPTESDTTGRGSSFSKCRSVGCSQFRVTMDWTHQGLKKQKPSPPVAFVRCRRRLELLQPQIQQDIMPRRKLSDLRIVRVPPMEEETNSDDLSSEVPNIVENVEIEAENGRIRKIRGRPTLKELYQLPPGDYNSWREMPNSNKNQVVDYVKEKFSLEKSCEMSHLECSGSRAR</sequence>
<reference evidence="1 2" key="1">
    <citation type="journal article" date="2024" name="G3 (Bethesda)">
        <title>Genome assembly of Hibiscus sabdariffa L. provides insights into metabolisms of medicinal natural products.</title>
        <authorList>
            <person name="Kim T."/>
        </authorList>
    </citation>
    <scope>NUCLEOTIDE SEQUENCE [LARGE SCALE GENOMIC DNA]</scope>
    <source>
        <strain evidence="1">TK-2024</strain>
        <tissue evidence="1">Old leaves</tissue>
    </source>
</reference>
<name>A0ABR2CMG2_9ROSI</name>
<keyword evidence="2" id="KW-1185">Reference proteome</keyword>
<evidence type="ECO:0000313" key="1">
    <source>
        <dbReference type="EMBL" id="KAK8520830.1"/>
    </source>
</evidence>
<dbReference type="EMBL" id="JBBPBM010000048">
    <property type="protein sequence ID" value="KAK8520830.1"/>
    <property type="molecule type" value="Genomic_DNA"/>
</dbReference>
<evidence type="ECO:0000313" key="2">
    <source>
        <dbReference type="Proteomes" id="UP001472677"/>
    </source>
</evidence>